<dbReference type="GO" id="GO:0005829">
    <property type="term" value="C:cytosol"/>
    <property type="evidence" value="ECO:0007669"/>
    <property type="project" value="TreeGrafter"/>
</dbReference>
<comment type="similarity">
    <text evidence="2">Belongs to the PhoH family.</text>
</comment>
<keyword evidence="5" id="KW-0067">ATP-binding</keyword>
<dbReference type="PANTHER" id="PTHR30473">
    <property type="entry name" value="PROTEIN PHOH"/>
    <property type="match status" value="1"/>
</dbReference>
<evidence type="ECO:0000256" key="4">
    <source>
        <dbReference type="ARBA" id="ARBA00022741"/>
    </source>
</evidence>
<evidence type="ECO:0000256" key="2">
    <source>
        <dbReference type="ARBA" id="ARBA00010393"/>
    </source>
</evidence>
<gene>
    <name evidence="8" type="ORF">FAA86_18795</name>
</gene>
<dbReference type="SUPFAM" id="SSF52540">
    <property type="entry name" value="P-loop containing nucleoside triphosphate hydrolases"/>
    <property type="match status" value="1"/>
</dbReference>
<evidence type="ECO:0000259" key="7">
    <source>
        <dbReference type="Pfam" id="PF02562"/>
    </source>
</evidence>
<keyword evidence="3" id="KW-0963">Cytoplasm</keyword>
<dbReference type="PANTHER" id="PTHR30473:SF1">
    <property type="entry name" value="PHOH-LIKE PROTEIN"/>
    <property type="match status" value="1"/>
</dbReference>
<dbReference type="Pfam" id="PF02562">
    <property type="entry name" value="PhoH"/>
    <property type="match status" value="1"/>
</dbReference>
<dbReference type="InterPro" id="IPR027417">
    <property type="entry name" value="P-loop_NTPase"/>
</dbReference>
<dbReference type="Proteomes" id="UP000307378">
    <property type="component" value="Unassembled WGS sequence"/>
</dbReference>
<accession>A0A4S8PPJ0</accession>
<comment type="subcellular location">
    <subcellularLocation>
        <location evidence="1">Cytoplasm</location>
    </subcellularLocation>
</comment>
<dbReference type="Gene3D" id="3.40.50.300">
    <property type="entry name" value="P-loop containing nucleotide triphosphate hydrolases"/>
    <property type="match status" value="1"/>
</dbReference>
<name>A0A4S8PPJ0_9HYPH</name>
<comment type="caution">
    <text evidence="8">The sequence shown here is derived from an EMBL/GenBank/DDBJ whole genome shotgun (WGS) entry which is preliminary data.</text>
</comment>
<evidence type="ECO:0000256" key="3">
    <source>
        <dbReference type="ARBA" id="ARBA00022490"/>
    </source>
</evidence>
<dbReference type="GO" id="GO:0005524">
    <property type="term" value="F:ATP binding"/>
    <property type="evidence" value="ECO:0007669"/>
    <property type="project" value="UniProtKB-KW"/>
</dbReference>
<reference evidence="8 9" key="1">
    <citation type="submission" date="2019-04" db="EMBL/GenBank/DDBJ databases">
        <title>genome sequence of strain W3.</title>
        <authorList>
            <person name="Gao J."/>
            <person name="Sun J."/>
        </authorList>
    </citation>
    <scope>NUCLEOTIDE SEQUENCE [LARGE SCALE GENOMIC DNA]</scope>
    <source>
        <strain evidence="8 9">W3</strain>
    </source>
</reference>
<feature type="domain" description="PhoH-like protein" evidence="7">
    <location>
        <begin position="53"/>
        <end position="255"/>
    </location>
</feature>
<organism evidence="8 9">
    <name type="scientific">Rhizobium rosettiformans W3</name>
    <dbReference type="NCBI Taxonomy" id="538378"/>
    <lineage>
        <taxon>Bacteria</taxon>
        <taxon>Pseudomonadati</taxon>
        <taxon>Pseudomonadota</taxon>
        <taxon>Alphaproteobacteria</taxon>
        <taxon>Hyphomicrobiales</taxon>
        <taxon>Rhizobiaceae</taxon>
        <taxon>Rhizobium/Agrobacterium group</taxon>
        <taxon>Rhizobium</taxon>
    </lineage>
</organism>
<dbReference type="EMBL" id="STGU01000012">
    <property type="protein sequence ID" value="THV32940.1"/>
    <property type="molecule type" value="Genomic_DNA"/>
</dbReference>
<dbReference type="InterPro" id="IPR051451">
    <property type="entry name" value="PhoH2-like"/>
</dbReference>
<evidence type="ECO:0000256" key="5">
    <source>
        <dbReference type="ARBA" id="ARBA00022840"/>
    </source>
</evidence>
<protein>
    <recommendedName>
        <fullName evidence="6">PhoH-like protein</fullName>
    </recommendedName>
</protein>
<proteinExistence type="inferred from homology"/>
<evidence type="ECO:0000256" key="1">
    <source>
        <dbReference type="ARBA" id="ARBA00004496"/>
    </source>
</evidence>
<evidence type="ECO:0000313" key="9">
    <source>
        <dbReference type="Proteomes" id="UP000307378"/>
    </source>
</evidence>
<sequence>MNVHSQIFEADRPASNELDKFLTRRERKQLRKKGGRNPAPRMDIKEGYKPLVAMTPTQADYIDSLTNASQVFAIGPAGTGKTYIPARIAARMLKQKQIEKIYIARPTVSAKRHQQGFLPGKLEQKLAPWVVPIFDAIKDEVNPKTLEDWQKNGQIEIVSFEHLRGRTLRDCFVILDEAQLCTYADLKLFLTRKGESSTYVITGDLDQTEDEVIPDSGLGIVVDMIERFDLSPDLIEFDESEVVRSADAKEWVTAFKRASQG</sequence>
<evidence type="ECO:0000313" key="8">
    <source>
        <dbReference type="EMBL" id="THV32940.1"/>
    </source>
</evidence>
<dbReference type="InterPro" id="IPR003714">
    <property type="entry name" value="PhoH"/>
</dbReference>
<evidence type="ECO:0000256" key="6">
    <source>
        <dbReference type="ARBA" id="ARBA00039970"/>
    </source>
</evidence>
<dbReference type="AlphaFoldDB" id="A0A4S8PPJ0"/>
<keyword evidence="4" id="KW-0547">Nucleotide-binding</keyword>